<evidence type="ECO:0000313" key="2">
    <source>
        <dbReference type="Proteomes" id="UP000198926"/>
    </source>
</evidence>
<protein>
    <submittedName>
        <fullName evidence="1">Uncharacterized protein</fullName>
    </submittedName>
</protein>
<dbReference type="STRING" id="1123755.SAMN05444714_0843"/>
<organism evidence="1 2">
    <name type="scientific">Yoonia litorea</name>
    <dbReference type="NCBI Taxonomy" id="1123755"/>
    <lineage>
        <taxon>Bacteria</taxon>
        <taxon>Pseudomonadati</taxon>
        <taxon>Pseudomonadota</taxon>
        <taxon>Alphaproteobacteria</taxon>
        <taxon>Rhodobacterales</taxon>
        <taxon>Paracoccaceae</taxon>
        <taxon>Yoonia</taxon>
    </lineage>
</organism>
<proteinExistence type="predicted"/>
<dbReference type="Proteomes" id="UP000198926">
    <property type="component" value="Unassembled WGS sequence"/>
</dbReference>
<keyword evidence="2" id="KW-1185">Reference proteome</keyword>
<dbReference type="RefSeq" id="WP_242649741.1">
    <property type="nucleotide sequence ID" value="NZ_FOZM01000001.1"/>
</dbReference>
<accession>A0A1I6LS79</accession>
<name>A0A1I6LS79_9RHOB</name>
<evidence type="ECO:0000313" key="1">
    <source>
        <dbReference type="EMBL" id="SFS06284.1"/>
    </source>
</evidence>
<dbReference type="AlphaFoldDB" id="A0A1I6LS79"/>
<gene>
    <name evidence="1" type="ORF">SAMN05444714_0843</name>
</gene>
<reference evidence="1 2" key="1">
    <citation type="submission" date="2016-10" db="EMBL/GenBank/DDBJ databases">
        <authorList>
            <person name="de Groot N.N."/>
        </authorList>
    </citation>
    <scope>NUCLEOTIDE SEQUENCE [LARGE SCALE GENOMIC DNA]</scope>
    <source>
        <strain evidence="1 2">DSM 29433</strain>
    </source>
</reference>
<dbReference type="EMBL" id="FOZM01000001">
    <property type="protein sequence ID" value="SFS06284.1"/>
    <property type="molecule type" value="Genomic_DNA"/>
</dbReference>
<sequence length="121" mass="13405">MSNPAISYLPAETEIAPVKRPMPEGMRATGRKLRLSGVTSGDPMGELLAALPDALGRRMRFFEPTAEEQSFDELWLANALDAVRAGDEPRYRFAMLSRMSKARAASLHFLMCRAAYSLDIV</sequence>